<comment type="similarity">
    <text evidence="5">Belongs to the bacterial ribosomal protein bL25 family. CTC subfamily.</text>
</comment>
<evidence type="ECO:0000259" key="8">
    <source>
        <dbReference type="Pfam" id="PF14693"/>
    </source>
</evidence>
<dbReference type="PANTHER" id="PTHR33284">
    <property type="entry name" value="RIBOSOMAL PROTEIN L25/GLN-TRNA SYNTHETASE, ANTI-CODON-BINDING DOMAIN-CONTAINING PROTEIN"/>
    <property type="match status" value="1"/>
</dbReference>
<keyword evidence="4 5" id="KW-0687">Ribonucleoprotein</keyword>
<dbReference type="Gene3D" id="2.170.120.20">
    <property type="entry name" value="Ribosomal protein L25, beta domain"/>
    <property type="match status" value="1"/>
</dbReference>
<dbReference type="AlphaFoldDB" id="A0A383TW06"/>
<keyword evidence="2 5" id="KW-0694">RNA-binding</keyword>
<dbReference type="InterPro" id="IPR020930">
    <property type="entry name" value="Ribosomal_uL5_bac-type"/>
</dbReference>
<dbReference type="EMBL" id="UNSC01000001">
    <property type="protein sequence ID" value="SZD71410.1"/>
    <property type="molecule type" value="Genomic_DNA"/>
</dbReference>
<dbReference type="RefSeq" id="WP_119057442.1">
    <property type="nucleotide sequence ID" value="NZ_UNSC01000001.1"/>
</dbReference>
<name>A0A383TW06_9FLAO</name>
<dbReference type="InterPro" id="IPR029751">
    <property type="entry name" value="Ribosomal_L25_dom"/>
</dbReference>
<evidence type="ECO:0000313" key="10">
    <source>
        <dbReference type="Proteomes" id="UP000262142"/>
    </source>
</evidence>
<dbReference type="NCBIfam" id="TIGR00731">
    <property type="entry name" value="bL25_bact_ctc"/>
    <property type="match status" value="1"/>
</dbReference>
<reference evidence="9 10" key="1">
    <citation type="submission" date="2018-09" db="EMBL/GenBank/DDBJ databases">
        <authorList>
            <consortium name="Pathogen Informatics"/>
        </authorList>
    </citation>
    <scope>NUCLEOTIDE SEQUENCE [LARGE SCALE GENOMIC DNA]</scope>
    <source>
        <strain evidence="9 10">OH-22767</strain>
    </source>
</reference>
<feature type="region of interest" description="Disordered" evidence="6">
    <location>
        <begin position="187"/>
        <end position="219"/>
    </location>
</feature>
<dbReference type="GO" id="GO:0022625">
    <property type="term" value="C:cytosolic large ribosomal subunit"/>
    <property type="evidence" value="ECO:0007669"/>
    <property type="project" value="TreeGrafter"/>
</dbReference>
<keyword evidence="3 5" id="KW-0689">Ribosomal protein</keyword>
<evidence type="ECO:0000256" key="6">
    <source>
        <dbReference type="SAM" id="MobiDB-lite"/>
    </source>
</evidence>
<dbReference type="PANTHER" id="PTHR33284:SF1">
    <property type="entry name" value="RIBOSOMAL PROTEIN L25_GLN-TRNA SYNTHETASE, ANTI-CODON-BINDING DOMAIN-CONTAINING PROTEIN"/>
    <property type="match status" value="1"/>
</dbReference>
<evidence type="ECO:0000256" key="2">
    <source>
        <dbReference type="ARBA" id="ARBA00022884"/>
    </source>
</evidence>
<dbReference type="Pfam" id="PF01386">
    <property type="entry name" value="Ribosomal_L25p"/>
    <property type="match status" value="1"/>
</dbReference>
<dbReference type="NCBIfam" id="NF004132">
    <property type="entry name" value="PRK05618.2-2"/>
    <property type="match status" value="1"/>
</dbReference>
<dbReference type="CDD" id="cd00495">
    <property type="entry name" value="Ribosomal_L25_TL5_CTC"/>
    <property type="match status" value="1"/>
</dbReference>
<evidence type="ECO:0000256" key="1">
    <source>
        <dbReference type="ARBA" id="ARBA00022730"/>
    </source>
</evidence>
<feature type="domain" description="Large ribosomal subunit protein bL25 beta" evidence="8">
    <location>
        <begin position="100"/>
        <end position="180"/>
    </location>
</feature>
<dbReference type="Pfam" id="PF14693">
    <property type="entry name" value="Ribosomal_TL5_C"/>
    <property type="match status" value="1"/>
</dbReference>
<keyword evidence="10" id="KW-1185">Reference proteome</keyword>
<evidence type="ECO:0000256" key="5">
    <source>
        <dbReference type="HAMAP-Rule" id="MF_01334"/>
    </source>
</evidence>
<organism evidence="9 10">
    <name type="scientific">Candidatus Ornithobacterium hominis</name>
    <dbReference type="NCBI Taxonomy" id="2497989"/>
    <lineage>
        <taxon>Bacteria</taxon>
        <taxon>Pseudomonadati</taxon>
        <taxon>Bacteroidota</taxon>
        <taxon>Flavobacteriia</taxon>
        <taxon>Flavobacteriales</taxon>
        <taxon>Weeksellaceae</taxon>
        <taxon>Ornithobacterium</taxon>
    </lineage>
</organism>
<dbReference type="GO" id="GO:0003735">
    <property type="term" value="F:structural constituent of ribosome"/>
    <property type="evidence" value="ECO:0007669"/>
    <property type="project" value="InterPro"/>
</dbReference>
<dbReference type="InterPro" id="IPR020056">
    <property type="entry name" value="Rbsml_bL25/Gln-tRNA_synth_N"/>
</dbReference>
<dbReference type="InterPro" id="IPR011035">
    <property type="entry name" value="Ribosomal_bL25/Gln-tRNA_synth"/>
</dbReference>
<dbReference type="Gene3D" id="2.40.240.10">
    <property type="entry name" value="Ribosomal Protein L25, Chain P"/>
    <property type="match status" value="1"/>
</dbReference>
<comment type="function">
    <text evidence="5">This is one of the proteins that binds to the 5S RNA in the ribosome where it forms part of the central protuberance.</text>
</comment>
<comment type="subunit">
    <text evidence="5">Part of the 50S ribosomal subunit; part of the 5S rRNA/L5/L18/L25 subcomplex. Contacts the 5S rRNA. Binds to the 5S rRNA independently of L5 and L18.</text>
</comment>
<dbReference type="SUPFAM" id="SSF50715">
    <property type="entry name" value="Ribosomal protein L25-like"/>
    <property type="match status" value="1"/>
</dbReference>
<proteinExistence type="inferred from homology"/>
<dbReference type="Proteomes" id="UP000262142">
    <property type="component" value="Unassembled WGS sequence"/>
</dbReference>
<evidence type="ECO:0000259" key="7">
    <source>
        <dbReference type="Pfam" id="PF01386"/>
    </source>
</evidence>
<sequence>MKSLTIQGKKRESVGKTSTRALRNAERVPCVVYGGSEPIHFSANVREFKDLVYTPEAHIVNLELEGADSVNCVLQDIQFHPVTDEILHVDFYEINENKPVVMTVPVRLEGRARGVMAGGVLRFNQRNLKVKAIPSKLPDEIVVNISSMRIGHKKYIKDLRVEDFELVHPDNQVVCMIKTARTAIAIADDDEDEEDGEAAEEQATEAAEGNSDSAEETQE</sequence>
<keyword evidence="1 5" id="KW-0699">rRNA-binding</keyword>
<protein>
    <recommendedName>
        <fullName evidence="5">Large ribosomal subunit protein bL25</fullName>
    </recommendedName>
    <alternativeName>
        <fullName evidence="5">General stress protein CTC</fullName>
    </alternativeName>
</protein>
<evidence type="ECO:0000313" key="9">
    <source>
        <dbReference type="EMBL" id="SZD71410.1"/>
    </source>
</evidence>
<dbReference type="InterPro" id="IPR037121">
    <property type="entry name" value="Ribosomal_bL25_C"/>
</dbReference>
<dbReference type="GO" id="GO:0008097">
    <property type="term" value="F:5S rRNA binding"/>
    <property type="evidence" value="ECO:0007669"/>
    <property type="project" value="InterPro"/>
</dbReference>
<dbReference type="InterPro" id="IPR020057">
    <property type="entry name" value="Ribosomal_bL25_b-dom"/>
</dbReference>
<dbReference type="GO" id="GO:0006412">
    <property type="term" value="P:translation"/>
    <property type="evidence" value="ECO:0007669"/>
    <property type="project" value="UniProtKB-UniRule"/>
</dbReference>
<feature type="domain" description="Large ribosomal subunit protein bL25 L25" evidence="7">
    <location>
        <begin position="6"/>
        <end position="91"/>
    </location>
</feature>
<gene>
    <name evidence="5 9" type="primary">ctc</name>
    <name evidence="5" type="synonym">rplY</name>
    <name evidence="9" type="ORF">SAMEA104719789_00509</name>
</gene>
<accession>A0A383TW06</accession>
<evidence type="ECO:0000256" key="3">
    <source>
        <dbReference type="ARBA" id="ARBA00022980"/>
    </source>
</evidence>
<dbReference type="InterPro" id="IPR001021">
    <property type="entry name" value="Ribosomal_bL25_long"/>
</dbReference>
<dbReference type="OrthoDB" id="9786489at2"/>
<dbReference type="HAMAP" id="MF_01334">
    <property type="entry name" value="Ribosomal_bL25_CTC"/>
    <property type="match status" value="1"/>
</dbReference>
<feature type="compositionally biased region" description="Acidic residues" evidence="6">
    <location>
        <begin position="187"/>
        <end position="203"/>
    </location>
</feature>
<evidence type="ECO:0000256" key="4">
    <source>
        <dbReference type="ARBA" id="ARBA00023274"/>
    </source>
</evidence>